<evidence type="ECO:0000313" key="9">
    <source>
        <dbReference type="Proteomes" id="UP000075476"/>
    </source>
</evidence>
<reference evidence="8 9" key="1">
    <citation type="submission" date="2015-12" db="EMBL/GenBank/DDBJ databases">
        <title>Bacillus cereus Group isolate.</title>
        <authorList>
            <person name="Kovac J."/>
        </authorList>
    </citation>
    <scope>NUCLEOTIDE SEQUENCE [LARGE SCALE GENOMIC DNA]</scope>
    <source>
        <strain evidence="8 9">FSL K6-0073</strain>
    </source>
</reference>
<dbReference type="GO" id="GO:0003886">
    <property type="term" value="F:DNA (cytosine-5-)-methyltransferase activity"/>
    <property type="evidence" value="ECO:0007669"/>
    <property type="project" value="UniProtKB-EC"/>
</dbReference>
<dbReference type="InterPro" id="IPR018117">
    <property type="entry name" value="C5_DNA_meth_AS"/>
</dbReference>
<evidence type="ECO:0000256" key="4">
    <source>
        <dbReference type="ARBA" id="ARBA00022747"/>
    </source>
</evidence>
<proteinExistence type="inferred from homology"/>
<evidence type="ECO:0000313" key="8">
    <source>
        <dbReference type="EMBL" id="KXY26712.1"/>
    </source>
</evidence>
<dbReference type="GO" id="GO:0032259">
    <property type="term" value="P:methylation"/>
    <property type="evidence" value="ECO:0007669"/>
    <property type="project" value="UniProtKB-KW"/>
</dbReference>
<dbReference type="PROSITE" id="PS00095">
    <property type="entry name" value="C5_MTASE_2"/>
    <property type="match status" value="1"/>
</dbReference>
<feature type="active site" evidence="5">
    <location>
        <position position="136"/>
    </location>
</feature>
<dbReference type="InterPro" id="IPR001525">
    <property type="entry name" value="C5_MeTfrase"/>
</dbReference>
<dbReference type="Gene3D" id="3.40.50.150">
    <property type="entry name" value="Vaccinia Virus protein VP39"/>
    <property type="match status" value="1"/>
</dbReference>
<accession>A0A9X0M952</accession>
<evidence type="ECO:0000256" key="2">
    <source>
        <dbReference type="ARBA" id="ARBA00022679"/>
    </source>
</evidence>
<dbReference type="RefSeq" id="WP_061664700.1">
    <property type="nucleotide sequence ID" value="NZ_LOMO01000276.1"/>
</dbReference>
<dbReference type="SUPFAM" id="SSF53335">
    <property type="entry name" value="S-adenosyl-L-methionine-dependent methyltransferases"/>
    <property type="match status" value="1"/>
</dbReference>
<dbReference type="Gene3D" id="3.90.120.10">
    <property type="entry name" value="DNA Methylase, subunit A, domain 2"/>
    <property type="match status" value="1"/>
</dbReference>
<dbReference type="PRINTS" id="PR00105">
    <property type="entry name" value="C5METTRFRASE"/>
</dbReference>
<name>A0A9X0M952_BACCE</name>
<dbReference type="PROSITE" id="PS00094">
    <property type="entry name" value="C5_MTASE_1"/>
    <property type="match status" value="1"/>
</dbReference>
<dbReference type="InterPro" id="IPR031303">
    <property type="entry name" value="C5_meth_CS"/>
</dbReference>
<evidence type="ECO:0000256" key="6">
    <source>
        <dbReference type="RuleBase" id="RU000416"/>
    </source>
</evidence>
<sequence>MIVIDLFSGAGGLSEGFHKEGFKILAHVEKEMWACETIKTRLFYHFLKERNDLELYFTYLRESINYRKVNEYRELVYSYYPELKHKIEREVLNKKFGNPQNDSTATSSNQVIELIRDSLRYNDVTEVDLIIGGPPCQAYSLVGRSRMKENAEKDSRNYLFQYYKRIVQEFSPKAFIFENVPGILTAKKGKVYEEIKKAFDEIGYTVLSGIEDDDKKNIIDFGEFGVPQRRKRVLLFGFQKSLGYTYPNFSKYKFPWESSMSTRNVISDLPRLKPNEGQDLGVMKYSQTDNNHKLSCYEETMREESIGVLNHKARPLKERDAEIYRIAIKKASVGEQLKYNHLPSYLKTHKNDKAFLDRFKVHWWDSLPHTVVAHISKDGHYNIHPDIEQCRSLTVREAARIQGFPDNYKFEGPRTAQYTQVGNAVPPIMSQVIAKAVKEILSK</sequence>
<dbReference type="NCBIfam" id="TIGR00675">
    <property type="entry name" value="dcm"/>
    <property type="match status" value="1"/>
</dbReference>
<evidence type="ECO:0000256" key="1">
    <source>
        <dbReference type="ARBA" id="ARBA00022603"/>
    </source>
</evidence>
<dbReference type="InterPro" id="IPR029063">
    <property type="entry name" value="SAM-dependent_MTases_sf"/>
</dbReference>
<keyword evidence="3 5" id="KW-0949">S-adenosyl-L-methionine</keyword>
<keyword evidence="4" id="KW-0680">Restriction system</keyword>
<dbReference type="InterPro" id="IPR050390">
    <property type="entry name" value="C5-Methyltransferase"/>
</dbReference>
<evidence type="ECO:0000256" key="5">
    <source>
        <dbReference type="PROSITE-ProRule" id="PRU01016"/>
    </source>
</evidence>
<evidence type="ECO:0000256" key="7">
    <source>
        <dbReference type="RuleBase" id="RU000417"/>
    </source>
</evidence>
<comment type="catalytic activity">
    <reaction evidence="7">
        <text>a 2'-deoxycytidine in DNA + S-adenosyl-L-methionine = a 5-methyl-2'-deoxycytidine in DNA + S-adenosyl-L-homocysteine + H(+)</text>
        <dbReference type="Rhea" id="RHEA:13681"/>
        <dbReference type="Rhea" id="RHEA-COMP:11369"/>
        <dbReference type="Rhea" id="RHEA-COMP:11370"/>
        <dbReference type="ChEBI" id="CHEBI:15378"/>
        <dbReference type="ChEBI" id="CHEBI:57856"/>
        <dbReference type="ChEBI" id="CHEBI:59789"/>
        <dbReference type="ChEBI" id="CHEBI:85452"/>
        <dbReference type="ChEBI" id="CHEBI:85454"/>
        <dbReference type="EC" id="2.1.1.37"/>
    </reaction>
</comment>
<dbReference type="PROSITE" id="PS51679">
    <property type="entry name" value="SAM_MT_C5"/>
    <property type="match status" value="1"/>
</dbReference>
<dbReference type="AlphaFoldDB" id="A0A9X0M952"/>
<gene>
    <name evidence="8" type="ORF">AT268_04340</name>
</gene>
<dbReference type="PANTHER" id="PTHR10629">
    <property type="entry name" value="CYTOSINE-SPECIFIC METHYLTRANSFERASE"/>
    <property type="match status" value="1"/>
</dbReference>
<keyword evidence="1 5" id="KW-0489">Methyltransferase</keyword>
<comment type="similarity">
    <text evidence="5 6">Belongs to the class I-like SAM-binding methyltransferase superfamily. C5-methyltransferase family.</text>
</comment>
<organism evidence="8 9">
    <name type="scientific">Bacillus cereus</name>
    <dbReference type="NCBI Taxonomy" id="1396"/>
    <lineage>
        <taxon>Bacteria</taxon>
        <taxon>Bacillati</taxon>
        <taxon>Bacillota</taxon>
        <taxon>Bacilli</taxon>
        <taxon>Bacillales</taxon>
        <taxon>Bacillaceae</taxon>
        <taxon>Bacillus</taxon>
        <taxon>Bacillus cereus group</taxon>
    </lineage>
</organism>
<comment type="caution">
    <text evidence="8">The sequence shown here is derived from an EMBL/GenBank/DDBJ whole genome shotgun (WGS) entry which is preliminary data.</text>
</comment>
<dbReference type="Pfam" id="PF00145">
    <property type="entry name" value="DNA_methylase"/>
    <property type="match status" value="2"/>
</dbReference>
<dbReference type="EC" id="2.1.1.37" evidence="7"/>
<dbReference type="PANTHER" id="PTHR10629:SF52">
    <property type="entry name" value="DNA (CYTOSINE-5)-METHYLTRANSFERASE 1"/>
    <property type="match status" value="1"/>
</dbReference>
<dbReference type="EMBL" id="LOMO01000276">
    <property type="protein sequence ID" value="KXY26712.1"/>
    <property type="molecule type" value="Genomic_DNA"/>
</dbReference>
<keyword evidence="2 5" id="KW-0808">Transferase</keyword>
<dbReference type="GO" id="GO:0009307">
    <property type="term" value="P:DNA restriction-modification system"/>
    <property type="evidence" value="ECO:0007669"/>
    <property type="project" value="UniProtKB-KW"/>
</dbReference>
<evidence type="ECO:0000256" key="3">
    <source>
        <dbReference type="ARBA" id="ARBA00022691"/>
    </source>
</evidence>
<protein>
    <recommendedName>
        <fullName evidence="7">Cytosine-specific methyltransferase</fullName>
        <ecNumber evidence="7">2.1.1.37</ecNumber>
    </recommendedName>
</protein>
<dbReference type="Proteomes" id="UP000075476">
    <property type="component" value="Unassembled WGS sequence"/>
</dbReference>